<feature type="transmembrane region" description="Helical" evidence="6">
    <location>
        <begin position="437"/>
        <end position="456"/>
    </location>
</feature>
<feature type="transmembrane region" description="Helical" evidence="6">
    <location>
        <begin position="16"/>
        <end position="36"/>
    </location>
</feature>
<feature type="transmembrane region" description="Helical" evidence="6">
    <location>
        <begin position="296"/>
        <end position="316"/>
    </location>
</feature>
<evidence type="ECO:0000256" key="2">
    <source>
        <dbReference type="ARBA" id="ARBA00022475"/>
    </source>
</evidence>
<evidence type="ECO:0000313" key="7">
    <source>
        <dbReference type="EMBL" id="GAD89345.1"/>
    </source>
</evidence>
<name>V5HJ75_9VIBR</name>
<dbReference type="InterPro" id="IPR002797">
    <property type="entry name" value="Polysacc_synth"/>
</dbReference>
<dbReference type="EMBL" id="BAUJ01000019">
    <property type="protein sequence ID" value="GAD89345.1"/>
    <property type="molecule type" value="Genomic_DNA"/>
</dbReference>
<keyword evidence="5 6" id="KW-0472">Membrane</keyword>
<evidence type="ECO:0000256" key="5">
    <source>
        <dbReference type="ARBA" id="ARBA00023136"/>
    </source>
</evidence>
<dbReference type="PANTHER" id="PTHR30250">
    <property type="entry name" value="PST FAMILY PREDICTED COLANIC ACID TRANSPORTER"/>
    <property type="match status" value="1"/>
</dbReference>
<keyword evidence="4 6" id="KW-1133">Transmembrane helix</keyword>
<evidence type="ECO:0008006" key="9">
    <source>
        <dbReference type="Google" id="ProtNLM"/>
    </source>
</evidence>
<dbReference type="AlphaFoldDB" id="V5HJ75"/>
<dbReference type="OrthoDB" id="9815248at2"/>
<reference evidence="7 8" key="1">
    <citation type="submission" date="2013-11" db="EMBL/GenBank/DDBJ databases">
        <title>Whole genome shotgun sequence of Vibrio halioticoli NBRC 102217.</title>
        <authorList>
            <person name="Isaki S."/>
            <person name="Kimura A."/>
            <person name="Ohji S."/>
            <person name="Hosoyama A."/>
            <person name="Fujita N."/>
            <person name="Hashimoto M."/>
            <person name="Hosoyama Y."/>
            <person name="Yamazoe A."/>
        </authorList>
    </citation>
    <scope>NUCLEOTIDE SEQUENCE [LARGE SCALE GENOMIC DNA]</scope>
    <source>
        <strain evidence="7 8">NBRC 102217</strain>
    </source>
</reference>
<feature type="transmembrane region" description="Helical" evidence="6">
    <location>
        <begin position="90"/>
        <end position="112"/>
    </location>
</feature>
<dbReference type="PANTHER" id="PTHR30250:SF11">
    <property type="entry name" value="O-ANTIGEN TRANSPORTER-RELATED"/>
    <property type="match status" value="1"/>
</dbReference>
<evidence type="ECO:0000256" key="6">
    <source>
        <dbReference type="SAM" id="Phobius"/>
    </source>
</evidence>
<keyword evidence="3 6" id="KW-0812">Transmembrane</keyword>
<evidence type="ECO:0000313" key="8">
    <source>
        <dbReference type="Proteomes" id="UP000017800"/>
    </source>
</evidence>
<feature type="transmembrane region" description="Helical" evidence="6">
    <location>
        <begin position="322"/>
        <end position="339"/>
    </location>
</feature>
<evidence type="ECO:0000256" key="4">
    <source>
        <dbReference type="ARBA" id="ARBA00022989"/>
    </source>
</evidence>
<dbReference type="eggNOG" id="COG2244">
    <property type="taxonomic scope" value="Bacteria"/>
</dbReference>
<feature type="transmembrane region" description="Helical" evidence="6">
    <location>
        <begin position="253"/>
        <end position="275"/>
    </location>
</feature>
<dbReference type="Proteomes" id="UP000017800">
    <property type="component" value="Unassembled WGS sequence"/>
</dbReference>
<accession>V5HJ75</accession>
<dbReference type="GO" id="GO:0005886">
    <property type="term" value="C:plasma membrane"/>
    <property type="evidence" value="ECO:0007669"/>
    <property type="project" value="UniProtKB-SubCell"/>
</dbReference>
<feature type="transmembrane region" description="Helical" evidence="6">
    <location>
        <begin position="414"/>
        <end position="431"/>
    </location>
</feature>
<protein>
    <recommendedName>
        <fullName evidence="9">Polysaccharide biosynthesis protein</fullName>
    </recommendedName>
</protein>
<gene>
    <name evidence="7" type="ORF">VHA01S_019_00220</name>
</gene>
<dbReference type="Pfam" id="PF01943">
    <property type="entry name" value="Polysacc_synt"/>
    <property type="match status" value="1"/>
</dbReference>
<sequence length="479" mass="53347">MKKLTIRLSNGQTQMVCYALSLFFMKGLSLIMLPITTRFLSPVQIGELELLAVTASFIGILLSGCLHEALYRYCSNNNSNQRKQEVANQLFSMTLMISICLATIGLLITTAIEWSASWVLSKDTVLILWLSLTIEGAIAVCLAWLRMQDKIKAFCQICIGTSVLQVTLVIGALLLDFDVIGVLLAGFIAHCAQFFALIYSSQLRFCLPNVRLVNTALSYSLPLMLSSIIAFGLNGAERWFMLQAESLYMVGQYAIAAKFALALCVLIQPFGMWWLPKRYAMLDKNKQKAAKITEIGVIYICIASVSVAVFGQYLLHFALTEQYAFAASLLVGAIFMVLGKEFTELLNLGLLYQKQTRTILWVNFSITLCTVTWCAITYQWGIWSIMISIGCAQLLRAALVYYLSQGCCFLPFRTIRLCLYPLIAISTLISIHNSSPLMSLLLFVISSLLFLAIYQLPAKKTISLQQATSSSIKQEQAHE</sequence>
<dbReference type="InterPro" id="IPR050833">
    <property type="entry name" value="Poly_Biosynth_Transport"/>
</dbReference>
<feature type="transmembrane region" description="Helical" evidence="6">
    <location>
        <begin position="180"/>
        <end position="200"/>
    </location>
</feature>
<evidence type="ECO:0000256" key="1">
    <source>
        <dbReference type="ARBA" id="ARBA00004651"/>
    </source>
</evidence>
<feature type="transmembrane region" description="Helical" evidence="6">
    <location>
        <begin position="212"/>
        <end position="233"/>
    </location>
</feature>
<feature type="transmembrane region" description="Helical" evidence="6">
    <location>
        <begin position="359"/>
        <end position="376"/>
    </location>
</feature>
<feature type="transmembrane region" description="Helical" evidence="6">
    <location>
        <begin position="382"/>
        <end position="402"/>
    </location>
</feature>
<feature type="transmembrane region" description="Helical" evidence="6">
    <location>
        <begin position="124"/>
        <end position="145"/>
    </location>
</feature>
<proteinExistence type="predicted"/>
<feature type="transmembrane region" description="Helical" evidence="6">
    <location>
        <begin position="157"/>
        <end position="174"/>
    </location>
</feature>
<evidence type="ECO:0000256" key="3">
    <source>
        <dbReference type="ARBA" id="ARBA00022692"/>
    </source>
</evidence>
<feature type="transmembrane region" description="Helical" evidence="6">
    <location>
        <begin position="48"/>
        <end position="70"/>
    </location>
</feature>
<comment type="subcellular location">
    <subcellularLocation>
        <location evidence="1">Cell membrane</location>
        <topology evidence="1">Multi-pass membrane protein</topology>
    </subcellularLocation>
</comment>
<keyword evidence="2" id="KW-1003">Cell membrane</keyword>
<organism evidence="7 8">
    <name type="scientific">Vibrio halioticoli NBRC 102217</name>
    <dbReference type="NCBI Taxonomy" id="1219072"/>
    <lineage>
        <taxon>Bacteria</taxon>
        <taxon>Pseudomonadati</taxon>
        <taxon>Pseudomonadota</taxon>
        <taxon>Gammaproteobacteria</taxon>
        <taxon>Vibrionales</taxon>
        <taxon>Vibrionaceae</taxon>
        <taxon>Vibrio</taxon>
    </lineage>
</organism>
<keyword evidence="8" id="KW-1185">Reference proteome</keyword>
<dbReference type="RefSeq" id="WP_023403712.1">
    <property type="nucleotide sequence ID" value="NZ_BAUJ01000019.1"/>
</dbReference>
<comment type="caution">
    <text evidence="7">The sequence shown here is derived from an EMBL/GenBank/DDBJ whole genome shotgun (WGS) entry which is preliminary data.</text>
</comment>